<dbReference type="Proteomes" id="UP000286954">
    <property type="component" value="Chromosome"/>
</dbReference>
<gene>
    <name evidence="1" type="ORF">X907_1828</name>
</gene>
<protein>
    <submittedName>
        <fullName evidence="1">Uncharacterized protein</fullName>
    </submittedName>
</protein>
<accession>A0A3T0EAW8</accession>
<keyword evidence="2" id="KW-1185">Reference proteome</keyword>
<reference evidence="1 2" key="1">
    <citation type="submission" date="2016-12" db="EMBL/GenBank/DDBJ databases">
        <title>The genome of dimorphic prosthecate Glycocaulis alkaliphilus 6b-8t, isolated from crude oil dictates its adaptability in petroleum environments.</title>
        <authorList>
            <person name="Wu X.-L."/>
            <person name="Geng S."/>
        </authorList>
    </citation>
    <scope>NUCLEOTIDE SEQUENCE [LARGE SCALE GENOMIC DNA]</scope>
    <source>
        <strain evidence="1 2">6B-8</strain>
    </source>
</reference>
<dbReference type="EMBL" id="CP018911">
    <property type="protein sequence ID" value="AZU04357.1"/>
    <property type="molecule type" value="Genomic_DNA"/>
</dbReference>
<proteinExistence type="predicted"/>
<evidence type="ECO:0000313" key="2">
    <source>
        <dbReference type="Proteomes" id="UP000286954"/>
    </source>
</evidence>
<evidence type="ECO:0000313" key="1">
    <source>
        <dbReference type="EMBL" id="AZU04357.1"/>
    </source>
</evidence>
<dbReference type="KEGG" id="gak:X907_1828"/>
<sequence length="37" mass="4107">MARLQALGSRALIPSLVIPAKAGTQPFFKKNWVPDKR</sequence>
<dbReference type="AlphaFoldDB" id="A0A3T0EAW8"/>
<name>A0A3T0EAW8_9PROT</name>
<organism evidence="1 2">
    <name type="scientific">Glycocaulis alkaliphilus</name>
    <dbReference type="NCBI Taxonomy" id="1434191"/>
    <lineage>
        <taxon>Bacteria</taxon>
        <taxon>Pseudomonadati</taxon>
        <taxon>Pseudomonadota</taxon>
        <taxon>Alphaproteobacteria</taxon>
        <taxon>Maricaulales</taxon>
        <taxon>Maricaulaceae</taxon>
        <taxon>Glycocaulis</taxon>
    </lineage>
</organism>